<organism evidence="1 2">
    <name type="scientific">Tetrasphaera phage TJE1</name>
    <dbReference type="NCBI Taxonomy" id="981335"/>
    <lineage>
        <taxon>Viruses</taxon>
        <taxon>Duplodnaviria</taxon>
        <taxon>Heunggongvirae</taxon>
        <taxon>Uroviricota</taxon>
        <taxon>Caudoviricetes</taxon>
        <taxon>Tijeunavirus</taxon>
        <taxon>Tijeunavirus TJE1</taxon>
    </lineage>
</organism>
<sequence>MGEGAAYIPKALVPLGNRRAIDWIIYRHQVVAEKFIIGTGRHHDLLESYVKANYSGLDIEFSYEDEPQNNAISTMLALDHADSRIPTIITFCDLLILSPQELRTSYFALASQLTKGVTGTFRHKAANSSAMIKEVEPSPCGPGEFGVLGWFYFEDTRTLKELVYGNATSDFTTNVVMVWQRSTFGSPLEGHHFDKVFEFGTESDLAAVRKLWEEA</sequence>
<keyword evidence="1" id="KW-0808">Transferase</keyword>
<dbReference type="GeneID" id="14297435"/>
<reference evidence="1 2" key="1">
    <citation type="journal article" date="2012" name="Virus Genes">
        <title>Isolation and complete genome sequence of a bacteriophage lysing Tetrasphaera jenkinsii, a filamentous bacteria responsible for bulking in activated sludge.</title>
        <authorList>
            <person name="Petrovski S."/>
            <person name="Tillett D."/>
            <person name="Seviour R.J."/>
        </authorList>
    </citation>
    <scope>NUCLEOTIDE SEQUENCE [LARGE SCALE GENOMIC DNA]</scope>
</reference>
<dbReference type="InterPro" id="IPR029044">
    <property type="entry name" value="Nucleotide-diphossugar_trans"/>
</dbReference>
<proteinExistence type="predicted"/>
<dbReference type="Gene3D" id="3.90.550.10">
    <property type="entry name" value="Spore Coat Polysaccharide Biosynthesis Protein SpsA, Chain A"/>
    <property type="match status" value="1"/>
</dbReference>
<dbReference type="RefSeq" id="YP_007237921.1">
    <property type="nucleotide sequence ID" value="NC_019930.1"/>
</dbReference>
<keyword evidence="2" id="KW-1185">Reference proteome</keyword>
<dbReference type="KEGG" id="vg:14297435"/>
<evidence type="ECO:0000313" key="1">
    <source>
        <dbReference type="EMBL" id="ADX42529.1"/>
    </source>
</evidence>
<accession>G4W941</accession>
<dbReference type="GO" id="GO:0016740">
    <property type="term" value="F:transferase activity"/>
    <property type="evidence" value="ECO:0007669"/>
    <property type="project" value="UniProtKB-KW"/>
</dbReference>
<name>G4W941_9CAUD</name>
<evidence type="ECO:0000313" key="2">
    <source>
        <dbReference type="Proteomes" id="UP000002653"/>
    </source>
</evidence>
<protein>
    <submittedName>
        <fullName evidence="1">Nucleotidyl transferase</fullName>
    </submittedName>
</protein>
<dbReference type="SUPFAM" id="SSF53448">
    <property type="entry name" value="Nucleotide-diphospho-sugar transferases"/>
    <property type="match status" value="1"/>
</dbReference>
<dbReference type="EMBL" id="HQ225832">
    <property type="protein sequence ID" value="ADX42529.1"/>
    <property type="molecule type" value="Genomic_DNA"/>
</dbReference>
<dbReference type="Proteomes" id="UP000002653">
    <property type="component" value="Segment"/>
</dbReference>